<evidence type="ECO:0000313" key="2">
    <source>
        <dbReference type="Proteomes" id="UP001432251"/>
    </source>
</evidence>
<name>A0ACD5A8V5_9ACTN</name>
<evidence type="ECO:0000313" key="1">
    <source>
        <dbReference type="EMBL" id="WWQ62293.1"/>
    </source>
</evidence>
<protein>
    <submittedName>
        <fullName evidence="1">Uncharacterized protein</fullName>
    </submittedName>
</protein>
<gene>
    <name evidence="1" type="ORF">V2W30_02200</name>
</gene>
<dbReference type="EMBL" id="CP146022">
    <property type="protein sequence ID" value="WWQ62293.1"/>
    <property type="molecule type" value="Genomic_DNA"/>
</dbReference>
<sequence>MALFVAVLLALPFFATAHPFAPAHPHERTVSAVDCTDAPAPVEGPRTRDRQRGAPASAGSPCPHPVSVAADPVTVPDPSPSGDAHSRPTRSSRALTAAALQVFRC</sequence>
<organism evidence="1 2">
    <name type="scientific">Streptomyces citrinus</name>
    <dbReference type="NCBI Taxonomy" id="3118173"/>
    <lineage>
        <taxon>Bacteria</taxon>
        <taxon>Bacillati</taxon>
        <taxon>Actinomycetota</taxon>
        <taxon>Actinomycetes</taxon>
        <taxon>Kitasatosporales</taxon>
        <taxon>Streptomycetaceae</taxon>
        <taxon>Streptomyces</taxon>
    </lineage>
</organism>
<accession>A0ACD5A8V5</accession>
<dbReference type="Proteomes" id="UP001432251">
    <property type="component" value="Chromosome"/>
</dbReference>
<reference evidence="1" key="1">
    <citation type="journal article" date="2025" name="Int. J. Syst. Evol. Microbiol.">
        <title>Streptomyces citrinus sp. nov., with yellow diffusible pigment.</title>
        <authorList>
            <person name="He Y."/>
            <person name="Yang E."/>
            <person name="Xu J."/>
            <person name="Sun Y."/>
            <person name="Sun L."/>
        </authorList>
    </citation>
    <scope>NUCLEOTIDE SEQUENCE</scope>
    <source>
        <strain evidence="1">Q6</strain>
    </source>
</reference>
<proteinExistence type="predicted"/>
<keyword evidence="2" id="KW-1185">Reference proteome</keyword>